<reference evidence="2" key="1">
    <citation type="submission" date="2022-11" db="UniProtKB">
        <authorList>
            <consortium name="WormBaseParasite"/>
        </authorList>
    </citation>
    <scope>IDENTIFICATION</scope>
</reference>
<proteinExistence type="predicted"/>
<sequence length="285" mass="32499">MGSRPPVSSIELEDISAERSQRNVESRRSRSQRHDDKEKELKYGAAHVIRLFVPVSLCMAMVIFTMNTIGYFSRDDGVYLIYTPFTQHTENTTELLVMSVGNALTVLAVTVLAVVVVMTGILIMLYYFRFYKVIHGWLLLSSVLLLSLFTTMYLQELFKNFNTTIDYITFGFFIWNFAALGILCIHWKGPLLLQQTYLIVMSALMALVLIKYLPDWTVWTVLGVLSIWDLIAVLCPHGPLRMLVETAQKRNEPIFPALIYSSAVLYPYVIFGASHTDPNNPKKPK</sequence>
<name>A0AC35F3N8_9BILA</name>
<organism evidence="1 2">
    <name type="scientific">Panagrolaimus sp. PS1159</name>
    <dbReference type="NCBI Taxonomy" id="55785"/>
    <lineage>
        <taxon>Eukaryota</taxon>
        <taxon>Metazoa</taxon>
        <taxon>Ecdysozoa</taxon>
        <taxon>Nematoda</taxon>
        <taxon>Chromadorea</taxon>
        <taxon>Rhabditida</taxon>
        <taxon>Tylenchina</taxon>
        <taxon>Panagrolaimomorpha</taxon>
        <taxon>Panagrolaimoidea</taxon>
        <taxon>Panagrolaimidae</taxon>
        <taxon>Panagrolaimus</taxon>
    </lineage>
</organism>
<evidence type="ECO:0000313" key="1">
    <source>
        <dbReference type="Proteomes" id="UP000887580"/>
    </source>
</evidence>
<evidence type="ECO:0000313" key="2">
    <source>
        <dbReference type="WBParaSite" id="PS1159_v2.g13513.t2"/>
    </source>
</evidence>
<accession>A0AC35F3N8</accession>
<protein>
    <submittedName>
        <fullName evidence="2">Presenilin</fullName>
    </submittedName>
</protein>
<dbReference type="Proteomes" id="UP000887580">
    <property type="component" value="Unplaced"/>
</dbReference>
<dbReference type="WBParaSite" id="PS1159_v2.g13513.t2">
    <property type="protein sequence ID" value="PS1159_v2.g13513.t2"/>
    <property type="gene ID" value="PS1159_v2.g13513"/>
</dbReference>